<evidence type="ECO:0000256" key="1">
    <source>
        <dbReference type="SAM" id="MobiDB-lite"/>
    </source>
</evidence>
<dbReference type="GO" id="GO:0009507">
    <property type="term" value="C:chloroplast"/>
    <property type="evidence" value="ECO:0007669"/>
    <property type="project" value="GOC"/>
</dbReference>
<feature type="compositionally biased region" description="Polar residues" evidence="1">
    <location>
        <begin position="1"/>
        <end position="17"/>
    </location>
</feature>
<dbReference type="PANTHER" id="PTHR21228">
    <property type="entry name" value="FAST LEU-RICH DOMAIN-CONTAINING"/>
    <property type="match status" value="1"/>
</dbReference>
<evidence type="ECO:0000313" key="2">
    <source>
        <dbReference type="EMBL" id="KXZ49819.1"/>
    </source>
</evidence>
<dbReference type="GO" id="GO:0035770">
    <property type="term" value="C:ribonucleoprotein granule"/>
    <property type="evidence" value="ECO:0007669"/>
    <property type="project" value="TreeGrafter"/>
</dbReference>
<dbReference type="AlphaFoldDB" id="A0A150GJ49"/>
<dbReference type="Proteomes" id="UP000075714">
    <property type="component" value="Unassembled WGS sequence"/>
</dbReference>
<sequence>MASQNAGGAPSTGTNGTPPHLPVAPERSHQPPRSQPLGFPRPPPAPLALFQPLVSAVVAATGGRLRSLPPALVAWLLRAATCAGHHPQAAWLAEAYGALAARVGELQPDQAAQAFLAIASLATGIAPAVPNTLAECALPPTELLSGLYRRLALAAGPSTGGGSSADAPRSQPLDPRAALACLEAAAACEWAPGGAAAASAVHARAVALVSNLEALLPQLDAVQISYCMGAVCDLVAEPAASAFVRGAAAAALAARIDGLSAPRLAESLAALPPPLAVAMPAELAAAAHGALRGCLAEADSDDLTEVLRRLGDADALPGYGWQGALAAEAGARMGGGAAAAAAAPFPSQELCNTLFLLAALNYRPAFSWTATAAAALQPRLLTLGAAQLTNALWALAKFGYRGEGAWGVAAVQALQLQLPDLAPHQLSYGLGSLQRMGCHVGPAVLDEMLEAAAVQLASYPPSDLVLLLMTVTRLRHVPSYAFTEAVTERLRPHLAATVAAAAEELASVGYALAKLHSRPEADWMAAYMTACRDVMPSFSADLLASLLWAVGELGQAPSPDWLSAFLASSRPLLGEFAPQDLVSLLSSLAALRAPPPADWLGEALTALGARVGGLDGQAVAALLKALVDLDARVSNPEWYEALCSQVSAFLPLLAPGALVDLVSSLGTLGHSPSREWLDRCCAAAVRVQAQAVQASSSAAAAAAAASNGGGYANGGGNGSGGGYDSGVRAEWAPGGAGAAGGNAGGLGSAQLEALVCGLARLGAEPPASLLQAFFASSAPALAAQPPQRVAATASALAGAKVAPEPAWLDALAAAVRANVMSYTFVQLDALARALAVFQGLVPEHKATRDLLSYLREFCLYG</sequence>
<accession>A0A150GJ49</accession>
<dbReference type="GO" id="GO:1901259">
    <property type="term" value="P:chloroplast rRNA processing"/>
    <property type="evidence" value="ECO:0007669"/>
    <property type="project" value="TreeGrafter"/>
</dbReference>
<dbReference type="OrthoDB" id="547956at2759"/>
<dbReference type="GO" id="GO:0000963">
    <property type="term" value="P:mitochondrial RNA processing"/>
    <property type="evidence" value="ECO:0007669"/>
    <property type="project" value="TreeGrafter"/>
</dbReference>
<comment type="caution">
    <text evidence="2">The sequence shown here is derived from an EMBL/GenBank/DDBJ whole genome shotgun (WGS) entry which is preliminary data.</text>
</comment>
<dbReference type="InterPro" id="IPR050870">
    <property type="entry name" value="FAST_kinase"/>
</dbReference>
<dbReference type="EMBL" id="LSYV01000020">
    <property type="protein sequence ID" value="KXZ49819.1"/>
    <property type="molecule type" value="Genomic_DNA"/>
</dbReference>
<name>A0A150GJ49_GONPE</name>
<dbReference type="GO" id="GO:0005759">
    <property type="term" value="C:mitochondrial matrix"/>
    <property type="evidence" value="ECO:0007669"/>
    <property type="project" value="TreeGrafter"/>
</dbReference>
<proteinExistence type="predicted"/>
<dbReference type="GO" id="GO:0044528">
    <property type="term" value="P:regulation of mitochondrial mRNA stability"/>
    <property type="evidence" value="ECO:0007669"/>
    <property type="project" value="TreeGrafter"/>
</dbReference>
<feature type="region of interest" description="Disordered" evidence="1">
    <location>
        <begin position="1"/>
        <end position="42"/>
    </location>
</feature>
<organism evidence="2 3">
    <name type="scientific">Gonium pectorale</name>
    <name type="common">Green alga</name>
    <dbReference type="NCBI Taxonomy" id="33097"/>
    <lineage>
        <taxon>Eukaryota</taxon>
        <taxon>Viridiplantae</taxon>
        <taxon>Chlorophyta</taxon>
        <taxon>core chlorophytes</taxon>
        <taxon>Chlorophyceae</taxon>
        <taxon>CS clade</taxon>
        <taxon>Chlamydomonadales</taxon>
        <taxon>Volvocaceae</taxon>
        <taxon>Gonium</taxon>
    </lineage>
</organism>
<keyword evidence="3" id="KW-1185">Reference proteome</keyword>
<dbReference type="PANTHER" id="PTHR21228:SF40">
    <property type="entry name" value="LD45607P"/>
    <property type="match status" value="1"/>
</dbReference>
<dbReference type="GO" id="GO:0003723">
    <property type="term" value="F:RNA binding"/>
    <property type="evidence" value="ECO:0007669"/>
    <property type="project" value="TreeGrafter"/>
</dbReference>
<evidence type="ECO:0000313" key="3">
    <source>
        <dbReference type="Proteomes" id="UP000075714"/>
    </source>
</evidence>
<protein>
    <submittedName>
        <fullName evidence="2">Uncharacterized protein</fullName>
    </submittedName>
</protein>
<gene>
    <name evidence="2" type="ORF">GPECTOR_19g270</name>
</gene>
<reference evidence="3" key="1">
    <citation type="journal article" date="2016" name="Nat. Commun.">
        <title>The Gonium pectorale genome demonstrates co-option of cell cycle regulation during the evolution of multicellularity.</title>
        <authorList>
            <person name="Hanschen E.R."/>
            <person name="Marriage T.N."/>
            <person name="Ferris P.J."/>
            <person name="Hamaji T."/>
            <person name="Toyoda A."/>
            <person name="Fujiyama A."/>
            <person name="Neme R."/>
            <person name="Noguchi H."/>
            <person name="Minakuchi Y."/>
            <person name="Suzuki M."/>
            <person name="Kawai-Toyooka H."/>
            <person name="Smith D.R."/>
            <person name="Sparks H."/>
            <person name="Anderson J."/>
            <person name="Bakaric R."/>
            <person name="Luria V."/>
            <person name="Karger A."/>
            <person name="Kirschner M.W."/>
            <person name="Durand P.M."/>
            <person name="Michod R.E."/>
            <person name="Nozaki H."/>
            <person name="Olson B.J."/>
        </authorList>
    </citation>
    <scope>NUCLEOTIDE SEQUENCE [LARGE SCALE GENOMIC DNA]</scope>
    <source>
        <strain evidence="3">NIES-2863</strain>
    </source>
</reference>